<dbReference type="EMBL" id="QDDL01000001">
    <property type="protein sequence ID" value="PVZ72547.1"/>
    <property type="molecule type" value="Genomic_DNA"/>
</dbReference>
<feature type="compositionally biased region" description="Polar residues" evidence="1">
    <location>
        <begin position="59"/>
        <end position="69"/>
    </location>
</feature>
<comment type="caution">
    <text evidence="2">The sequence shown here is derived from an EMBL/GenBank/DDBJ whole genome shotgun (WGS) entry which is preliminary data.</text>
</comment>
<organism evidence="2 3">
    <name type="scientific">Pelagibaculum spongiae</name>
    <dbReference type="NCBI Taxonomy" id="2080658"/>
    <lineage>
        <taxon>Bacteria</taxon>
        <taxon>Pseudomonadati</taxon>
        <taxon>Pseudomonadota</taxon>
        <taxon>Gammaproteobacteria</taxon>
        <taxon>Oceanospirillales</taxon>
        <taxon>Pelagibaculum</taxon>
    </lineage>
</organism>
<name>A0A2V1H5Q9_9GAMM</name>
<feature type="region of interest" description="Disordered" evidence="1">
    <location>
        <begin position="59"/>
        <end position="113"/>
    </location>
</feature>
<dbReference type="AlphaFoldDB" id="A0A2V1H5Q9"/>
<gene>
    <name evidence="2" type="ORF">DC094_05995</name>
</gene>
<evidence type="ECO:0000313" key="2">
    <source>
        <dbReference type="EMBL" id="PVZ72547.1"/>
    </source>
</evidence>
<dbReference type="Proteomes" id="UP000244906">
    <property type="component" value="Unassembled WGS sequence"/>
</dbReference>
<sequence>MIGSNRLFYLLIGKTAAKYCLQLTQLWTTEKIMGRNTTSSTPTVNMKALAEAAVLKQSQLKPGTGTSPQAKDAPAKPPRSGIPAKPPRSGIPAKPPRSPQIKPPAKPKRSQVTHNALDDALKQPPTPTRGRTHVVGPLDRPMHILSQFKALPDQEKFLAEVNRVYSCSNIDDNLYTKLKFIAATFSQLKNPDLDGSSKSFFLAEIYKLLTEVTKNQGIRSELKSYLNVIYTDIIELLTKKYGGIDKIQPSIDLIFSRQVSAFGLIKDATQADVFGMRHSDERENSLLYLTPAQAETFRVNFISGRACQHPYWLNSSSDSINPKQFNYQELLKQTISKDNWVPLSSANSPTINIPQDKLTPVDAYASLSASKEGRWSSVVMDKNWILYSAPHASFSNNQRSVPFVKSMGKQAFYHSSYLRKANLDFSGAWLVEDGIIKGICNNSGHYKSESHSLFILSEALKSYGVELSIIDVFKVEIDDNNEAAPVFFTTADQLRSKMSSFKLSDIPEKEQAWRKSQESEFARALEEKSTSLDYFIHHIENLEAYTDPSEWGKVDKKRKKKK</sequence>
<keyword evidence="3" id="KW-1185">Reference proteome</keyword>
<evidence type="ECO:0000313" key="3">
    <source>
        <dbReference type="Proteomes" id="UP000244906"/>
    </source>
</evidence>
<protein>
    <submittedName>
        <fullName evidence="2">Uncharacterized protein</fullName>
    </submittedName>
</protein>
<evidence type="ECO:0000256" key="1">
    <source>
        <dbReference type="SAM" id="MobiDB-lite"/>
    </source>
</evidence>
<accession>A0A2V1H5Q9</accession>
<feature type="compositionally biased region" description="Pro residues" evidence="1">
    <location>
        <begin position="93"/>
        <end position="104"/>
    </location>
</feature>
<reference evidence="2 3" key="1">
    <citation type="submission" date="2018-04" db="EMBL/GenBank/DDBJ databases">
        <title>Thalassorhabdus spongiae gen. nov., sp. nov., isolated from a marine sponge in South-West Iceland.</title>
        <authorList>
            <person name="Knobloch S."/>
            <person name="Daussin A."/>
            <person name="Johannsson R."/>
            <person name="Marteinsson V.T."/>
        </authorList>
    </citation>
    <scope>NUCLEOTIDE SEQUENCE [LARGE SCALE GENOMIC DNA]</scope>
    <source>
        <strain evidence="2 3">Hp12</strain>
    </source>
</reference>
<proteinExistence type="predicted"/>